<feature type="region of interest" description="Disordered" evidence="1">
    <location>
        <begin position="54"/>
        <end position="76"/>
    </location>
</feature>
<sequence length="76" mass="8560">MRADLLQQALPFQRKGDTSCLADQQRLAEALFQLAHLMAECADRQVHRCRRTRQVAEPGGSHETLQCMEGRSGHQA</sequence>
<reference evidence="2" key="1">
    <citation type="journal article" date="2020" name="Microb. Genom.">
        <title>Genetic diversity of clinical and environmental Mucorales isolates obtained from an investigation of mucormycosis cases among solid organ transplant recipients.</title>
        <authorList>
            <person name="Nguyen M.H."/>
            <person name="Kaul D."/>
            <person name="Muto C."/>
            <person name="Cheng S.J."/>
            <person name="Richter R.A."/>
            <person name="Bruno V.M."/>
            <person name="Liu G."/>
            <person name="Beyhan S."/>
            <person name="Sundermann A.J."/>
            <person name="Mounaud S."/>
            <person name="Pasculle A.W."/>
            <person name="Nierman W.C."/>
            <person name="Driscoll E."/>
            <person name="Cumbie R."/>
            <person name="Clancy C.J."/>
            <person name="Dupont C.L."/>
        </authorList>
    </citation>
    <scope>NUCLEOTIDE SEQUENCE</scope>
    <source>
        <strain evidence="2">GL11</strain>
    </source>
</reference>
<comment type="caution">
    <text evidence="2">The sequence shown here is derived from an EMBL/GenBank/DDBJ whole genome shotgun (WGS) entry which is preliminary data.</text>
</comment>
<evidence type="ECO:0000313" key="3">
    <source>
        <dbReference type="Proteomes" id="UP000716291"/>
    </source>
</evidence>
<evidence type="ECO:0000256" key="1">
    <source>
        <dbReference type="SAM" id="MobiDB-lite"/>
    </source>
</evidence>
<name>A0A9P7BGH1_RHIOR</name>
<keyword evidence="3" id="KW-1185">Reference proteome</keyword>
<accession>A0A9P7BGH1</accession>
<dbReference type="AlphaFoldDB" id="A0A9P7BGH1"/>
<dbReference type="Proteomes" id="UP000716291">
    <property type="component" value="Unassembled WGS sequence"/>
</dbReference>
<organism evidence="2 3">
    <name type="scientific">Rhizopus oryzae</name>
    <name type="common">Mucormycosis agent</name>
    <name type="synonym">Rhizopus arrhizus var. delemar</name>
    <dbReference type="NCBI Taxonomy" id="64495"/>
    <lineage>
        <taxon>Eukaryota</taxon>
        <taxon>Fungi</taxon>
        <taxon>Fungi incertae sedis</taxon>
        <taxon>Mucoromycota</taxon>
        <taxon>Mucoromycotina</taxon>
        <taxon>Mucoromycetes</taxon>
        <taxon>Mucorales</taxon>
        <taxon>Mucorineae</taxon>
        <taxon>Rhizopodaceae</taxon>
        <taxon>Rhizopus</taxon>
    </lineage>
</organism>
<evidence type="ECO:0000313" key="2">
    <source>
        <dbReference type="EMBL" id="KAG1271499.1"/>
    </source>
</evidence>
<gene>
    <name evidence="2" type="ORF">G6F64_015589</name>
</gene>
<protein>
    <submittedName>
        <fullName evidence="2">Uncharacterized protein</fullName>
    </submittedName>
</protein>
<dbReference type="EMBL" id="JAANQT010017722">
    <property type="protein sequence ID" value="KAG1271499.1"/>
    <property type="molecule type" value="Genomic_DNA"/>
</dbReference>
<proteinExistence type="predicted"/>